<comment type="caution">
    <text evidence="9">The sequence shown here is derived from an EMBL/GenBank/DDBJ whole genome shotgun (WGS) entry which is preliminary data.</text>
</comment>
<comment type="catalytic activity">
    <reaction evidence="1 5 6">
        <text>[protein]-peptidylproline (omega=180) = [protein]-peptidylproline (omega=0)</text>
        <dbReference type="Rhea" id="RHEA:16237"/>
        <dbReference type="Rhea" id="RHEA-COMP:10747"/>
        <dbReference type="Rhea" id="RHEA-COMP:10748"/>
        <dbReference type="ChEBI" id="CHEBI:83833"/>
        <dbReference type="ChEBI" id="CHEBI:83834"/>
        <dbReference type="EC" id="5.2.1.8"/>
    </reaction>
</comment>
<dbReference type="GO" id="GO:0003755">
    <property type="term" value="F:peptidyl-prolyl cis-trans isomerase activity"/>
    <property type="evidence" value="ECO:0007669"/>
    <property type="project" value="UniProtKB-UniRule"/>
</dbReference>
<comment type="similarity">
    <text evidence="2 6">Belongs to the FKBP-type PPIase family.</text>
</comment>
<dbReference type="AlphaFoldDB" id="A0A2T4IFK2"/>
<organism evidence="9 10">
    <name type="scientific">Pseudothauera lacus</name>
    <dbReference type="NCBI Taxonomy" id="2136175"/>
    <lineage>
        <taxon>Bacteria</taxon>
        <taxon>Pseudomonadati</taxon>
        <taxon>Pseudomonadota</taxon>
        <taxon>Betaproteobacteria</taxon>
        <taxon>Rhodocyclales</taxon>
        <taxon>Zoogloeaceae</taxon>
        <taxon>Pseudothauera</taxon>
    </lineage>
</organism>
<evidence type="ECO:0000256" key="2">
    <source>
        <dbReference type="ARBA" id="ARBA00006577"/>
    </source>
</evidence>
<keyword evidence="3 5" id="KW-0697">Rotamase</keyword>
<proteinExistence type="inferred from homology"/>
<evidence type="ECO:0000256" key="5">
    <source>
        <dbReference type="PROSITE-ProRule" id="PRU00277"/>
    </source>
</evidence>
<evidence type="ECO:0000313" key="10">
    <source>
        <dbReference type="Proteomes" id="UP000241193"/>
    </source>
</evidence>
<dbReference type="PANTHER" id="PTHR43811">
    <property type="entry name" value="FKBP-TYPE PEPTIDYL-PROLYL CIS-TRANS ISOMERASE FKPA"/>
    <property type="match status" value="1"/>
</dbReference>
<dbReference type="EC" id="5.2.1.8" evidence="6"/>
<gene>
    <name evidence="9" type="ORF">C8261_09570</name>
</gene>
<protein>
    <recommendedName>
        <fullName evidence="6">Peptidyl-prolyl cis-trans isomerase</fullName>
        <ecNumber evidence="6">5.2.1.8</ecNumber>
    </recommendedName>
</protein>
<evidence type="ECO:0000313" key="9">
    <source>
        <dbReference type="EMBL" id="PTD96537.1"/>
    </source>
</evidence>
<dbReference type="Pfam" id="PF00254">
    <property type="entry name" value="FKBP_C"/>
    <property type="match status" value="1"/>
</dbReference>
<reference evidence="9 10" key="2">
    <citation type="submission" date="2018-04" db="EMBL/GenBank/DDBJ databases">
        <title>Thauera lacus sp. nov., isolated from an saline lake in Inner Mongolia, China.</title>
        <authorList>
            <person name="Liang Q.-Y."/>
        </authorList>
    </citation>
    <scope>NUCLEOTIDE SEQUENCE [LARGE SCALE GENOMIC DNA]</scope>
    <source>
        <strain evidence="9 10">D20</strain>
    </source>
</reference>
<reference evidence="9 10" key="1">
    <citation type="submission" date="2018-03" db="EMBL/GenBank/DDBJ databases">
        <authorList>
            <person name="Keele B.F."/>
        </authorList>
    </citation>
    <scope>NUCLEOTIDE SEQUENCE [LARGE SCALE GENOMIC DNA]</scope>
    <source>
        <strain evidence="9 10">D20</strain>
    </source>
</reference>
<evidence type="ECO:0000256" key="4">
    <source>
        <dbReference type="ARBA" id="ARBA00023235"/>
    </source>
</evidence>
<keyword evidence="10" id="KW-1185">Reference proteome</keyword>
<dbReference type="InterPro" id="IPR046357">
    <property type="entry name" value="PPIase_dom_sf"/>
</dbReference>
<evidence type="ECO:0000256" key="3">
    <source>
        <dbReference type="ARBA" id="ARBA00023110"/>
    </source>
</evidence>
<feature type="domain" description="PPIase FKBP-type" evidence="8">
    <location>
        <begin position="79"/>
        <end position="164"/>
    </location>
</feature>
<dbReference type="PROSITE" id="PS50059">
    <property type="entry name" value="FKBP_PPIASE"/>
    <property type="match status" value="1"/>
</dbReference>
<evidence type="ECO:0000256" key="6">
    <source>
        <dbReference type="RuleBase" id="RU003915"/>
    </source>
</evidence>
<dbReference type="EMBL" id="PZKC01000006">
    <property type="protein sequence ID" value="PTD96537.1"/>
    <property type="molecule type" value="Genomic_DNA"/>
</dbReference>
<dbReference type="SUPFAM" id="SSF54534">
    <property type="entry name" value="FKBP-like"/>
    <property type="match status" value="1"/>
</dbReference>
<dbReference type="OrthoDB" id="280278at2"/>
<feature type="region of interest" description="Disordered" evidence="7">
    <location>
        <begin position="167"/>
        <end position="186"/>
    </location>
</feature>
<dbReference type="PANTHER" id="PTHR43811:SF19">
    <property type="entry name" value="39 KDA FK506-BINDING NUCLEAR PROTEIN"/>
    <property type="match status" value="1"/>
</dbReference>
<evidence type="ECO:0000256" key="7">
    <source>
        <dbReference type="SAM" id="MobiDB-lite"/>
    </source>
</evidence>
<dbReference type="Proteomes" id="UP000241193">
    <property type="component" value="Unassembled WGS sequence"/>
</dbReference>
<sequence length="186" mass="19705">MLRVILVSLAALVVVAIVMHSSGLTPGEAERQLLLAELNAEEGAAYRSANRLRPGVLALPDDLQVEVLELGDGAQPHGDDWVQVHYRAAHIDGRVFEDSRRGGEPATVPVNRTIAGWQRVLVDTPVGSRLRLVIPPALAYGRGGGGPVGPEETLVFEIELLAIVPAPESPSTERDPLQQAVPGLGG</sequence>
<dbReference type="Gene3D" id="3.10.50.40">
    <property type="match status" value="1"/>
</dbReference>
<dbReference type="InterPro" id="IPR001179">
    <property type="entry name" value="PPIase_FKBP_dom"/>
</dbReference>
<dbReference type="RefSeq" id="WP_107493471.1">
    <property type="nucleotide sequence ID" value="NZ_PZKC01000006.1"/>
</dbReference>
<accession>A0A2T4IFK2</accession>
<keyword evidence="4 5" id="KW-0413">Isomerase</keyword>
<name>A0A2T4IFK2_9RHOO</name>
<evidence type="ECO:0000259" key="8">
    <source>
        <dbReference type="PROSITE" id="PS50059"/>
    </source>
</evidence>
<evidence type="ECO:0000256" key="1">
    <source>
        <dbReference type="ARBA" id="ARBA00000971"/>
    </source>
</evidence>